<dbReference type="EMBL" id="PSZD01000011">
    <property type="protein sequence ID" value="PPJ26815.1"/>
    <property type="molecule type" value="Genomic_DNA"/>
</dbReference>
<comment type="caution">
    <text evidence="1">The sequence shown here is derived from an EMBL/GenBank/DDBJ whole genome shotgun (WGS) entry which is preliminary data.</text>
</comment>
<protein>
    <submittedName>
        <fullName evidence="1">Uncharacterized protein</fullName>
    </submittedName>
</protein>
<sequence length="139" mass="14822">MPATVPPEAVAETSVEFAGVGKVIFKLLMLFTVKPDAELGTDEEPGVRVMATAEPDAAEPGAVPVTDVVILEVWPIPRMVPLQLQFTLTGAAFAGAARQKTVATATGARTPARTREEIDLMTNSRKYRATVRPDVGPQH</sequence>
<evidence type="ECO:0000313" key="1">
    <source>
        <dbReference type="EMBL" id="PPJ26815.1"/>
    </source>
</evidence>
<organism evidence="1 2">
    <name type="scientific">Nocardia nova</name>
    <dbReference type="NCBI Taxonomy" id="37330"/>
    <lineage>
        <taxon>Bacteria</taxon>
        <taxon>Bacillati</taxon>
        <taxon>Actinomycetota</taxon>
        <taxon>Actinomycetes</taxon>
        <taxon>Mycobacteriales</taxon>
        <taxon>Nocardiaceae</taxon>
        <taxon>Nocardia</taxon>
    </lineage>
</organism>
<gene>
    <name evidence="1" type="ORF">C5F51_19355</name>
</gene>
<dbReference type="Proteomes" id="UP000238356">
    <property type="component" value="Unassembled WGS sequence"/>
</dbReference>
<evidence type="ECO:0000313" key="2">
    <source>
        <dbReference type="Proteomes" id="UP000238356"/>
    </source>
</evidence>
<accession>A0A2S6A494</accession>
<reference evidence="1 2" key="1">
    <citation type="submission" date="2018-02" db="EMBL/GenBank/DDBJ databases">
        <title>8 Nocardia nova and 1 Nocardia cyriacigeorgica strain used for evolution to TMP-SMX.</title>
        <authorList>
            <person name="Mehta H."/>
            <person name="Weng J."/>
            <person name="Shamoo Y."/>
        </authorList>
    </citation>
    <scope>NUCLEOTIDE SEQUENCE [LARGE SCALE GENOMIC DNA]</scope>
    <source>
        <strain evidence="1 2">BAA2227</strain>
    </source>
</reference>
<keyword evidence="2" id="KW-1185">Reference proteome</keyword>
<proteinExistence type="predicted"/>
<name>A0A2S6A494_9NOCA</name>
<dbReference type="AlphaFoldDB" id="A0A2S6A494"/>